<keyword evidence="7 8" id="KW-0408">Iron</keyword>
<evidence type="ECO:0000256" key="2">
    <source>
        <dbReference type="ARBA" id="ARBA00022525"/>
    </source>
</evidence>
<dbReference type="SUPFAM" id="SSF48113">
    <property type="entry name" value="Heme-dependent peroxidases"/>
    <property type="match status" value="1"/>
</dbReference>
<dbReference type="AlphaFoldDB" id="A0A8J9UGI7"/>
<dbReference type="InterPro" id="IPR037120">
    <property type="entry name" value="Haem_peroxidase_sf_animal"/>
</dbReference>
<evidence type="ECO:0000256" key="8">
    <source>
        <dbReference type="PIRSR" id="PIRSR619791-2"/>
    </source>
</evidence>
<sequence>MCGLDARSDELFVEIHGINLVSFRQLGIPNSSIPKRTGGFRTLLICGNNSVSVCDFSLSVTLGLEGCGTGDNATGGAVRPSGSTGLFSGIMSVLVLRGLGGTLTPTVGSDGDSLQSRTEEGQFPDASALRQSSLLEQCPLKGPPKCPPASKRYRTHDGTCNNFNRPRWGATMTPVQRFLQPVYSDGIQAPRKSVFGATLPSAREVSALIHEDKNAENPGITHLLMQWGQLVDHDITSSSQSRGFNGSVPRCCKDGGKDFIPREFMHPECMPIAVPPSDPFYGPRGVRCLDFVRSSPAPRDDCALGWREQFNQVSAYIDGSPLYASSARQSDKLRLFRNGMLQYGRVQQRRPLLPPDRDELCRGGAVSTDCFKSGDARVNEHPGLVAAHIIWLRQHNRMAQELTHLNPHWSDEKIYQETRKIVGAMIQHITYREFLPIVLGTEVMRLFDLDLVQKGYYRGYNPKTNASPASSFGSAAFRFGHSLVQPSLVRFDRFHRPITNNVSLHDELTNPSNIWSMGAVDRLLLGMVNQPIQKRDEFITEELTNHLFQTPHFAFGMDLAAINIQRGRDHGVPPYTAWREPCGLTVISGFEDLMRVMPARVVRKLKVLYRHVDDIDLFTGGMAERPVVGGLVGPTFACVIAQQFSNLRKGDRFWYENGGFESSFTPAQLQQIRRISLAQVLCRTLDSIDNVQPFVFLSPENTDNERISCRNGLLNNFDLSPWIEINSESNNDIKRIDENVPTHSTTKPKRSKTTTVRPLTTRKAMKNQSAGDKASNSNKSQKQKNKLNATDSTDLTDSNDSINKNTTDLFNFHIPVTIDDKLDFKNKTRRFSNLDTPYNPTRQYNDYYDDVQSVQSVVINNVPNKRPSRPYISVTENIDKYTYLINYVPRPTQSWRKTTKRNYDRDVVKVTYQGYDDTYRRPNRPYYSNRDEDYFESRDNKPVTENSQSSARSNEDPPASDLNSSTEGSLMTDRPTLETDNSTDNEKLDATTENIYKLLTFSYVGTYKGSTNTSNNNDNKKDLKKEEISKDFSTVEEKSDNITDELNNGKLSTFLIYDTATKPYTLHRPTRRNDEQTETKDKYYFIHNVLRKYPEGTNHDNTNKKDTHQNDNLKKINDLRTNETNIPNDYIGIEERSGNSKISSESNTVNRQRLKVKPSPAKTPSVAFQIIPSENNPSQWAVYEEKEDMGIELPKMPAIKADPYALREIPRPFEFSMRRRPGRA</sequence>
<feature type="compositionally biased region" description="Polar residues" evidence="9">
    <location>
        <begin position="943"/>
        <end position="952"/>
    </location>
</feature>
<evidence type="ECO:0008006" key="12">
    <source>
        <dbReference type="Google" id="ProtNLM"/>
    </source>
</evidence>
<dbReference type="GO" id="GO:0020037">
    <property type="term" value="F:heme binding"/>
    <property type="evidence" value="ECO:0007669"/>
    <property type="project" value="InterPro"/>
</dbReference>
<evidence type="ECO:0000256" key="9">
    <source>
        <dbReference type="SAM" id="MobiDB-lite"/>
    </source>
</evidence>
<protein>
    <recommendedName>
        <fullName evidence="12">Chorion peroxidase</fullName>
    </recommendedName>
</protein>
<keyword evidence="11" id="KW-1185">Reference proteome</keyword>
<dbReference type="InterPro" id="IPR019791">
    <property type="entry name" value="Haem_peroxidase_animal"/>
</dbReference>
<feature type="non-terminal residue" evidence="10">
    <location>
        <position position="1224"/>
    </location>
</feature>
<keyword evidence="5" id="KW-0732">Signal</keyword>
<keyword evidence="2" id="KW-0964">Secreted</keyword>
<dbReference type="GO" id="GO:0004601">
    <property type="term" value="F:peroxidase activity"/>
    <property type="evidence" value="ECO:0007669"/>
    <property type="project" value="UniProtKB-KW"/>
</dbReference>
<keyword evidence="6" id="KW-0560">Oxidoreductase</keyword>
<keyword evidence="4 8" id="KW-0349">Heme</keyword>
<reference evidence="10" key="1">
    <citation type="submission" date="2021-12" db="EMBL/GenBank/DDBJ databases">
        <authorList>
            <person name="Martin H S."/>
        </authorList>
    </citation>
    <scope>NUCLEOTIDE SEQUENCE</scope>
</reference>
<evidence type="ECO:0000256" key="1">
    <source>
        <dbReference type="ARBA" id="ARBA00004613"/>
    </source>
</evidence>
<dbReference type="PANTHER" id="PTHR11475:SF109">
    <property type="entry name" value="CHORION PEROXIDASE-LIKE PROTEIN"/>
    <property type="match status" value="1"/>
</dbReference>
<keyword evidence="8" id="KW-0479">Metal-binding</keyword>
<feature type="region of interest" description="Disordered" evidence="9">
    <location>
        <begin position="916"/>
        <end position="989"/>
    </location>
</feature>
<comment type="subcellular location">
    <subcellularLocation>
        <location evidence="1">Secreted</location>
    </subcellularLocation>
</comment>
<evidence type="ECO:0000256" key="6">
    <source>
        <dbReference type="ARBA" id="ARBA00023002"/>
    </source>
</evidence>
<evidence type="ECO:0000313" key="11">
    <source>
        <dbReference type="Proteomes" id="UP000838878"/>
    </source>
</evidence>
<feature type="binding site" description="axial binding residue" evidence="8">
    <location>
        <position position="481"/>
    </location>
    <ligand>
        <name>heme b</name>
        <dbReference type="ChEBI" id="CHEBI:60344"/>
    </ligand>
    <ligandPart>
        <name>Fe</name>
        <dbReference type="ChEBI" id="CHEBI:18248"/>
    </ligandPart>
</feature>
<organism evidence="10 11">
    <name type="scientific">Brenthis ino</name>
    <name type="common">lesser marbled fritillary</name>
    <dbReference type="NCBI Taxonomy" id="405034"/>
    <lineage>
        <taxon>Eukaryota</taxon>
        <taxon>Metazoa</taxon>
        <taxon>Ecdysozoa</taxon>
        <taxon>Arthropoda</taxon>
        <taxon>Hexapoda</taxon>
        <taxon>Insecta</taxon>
        <taxon>Pterygota</taxon>
        <taxon>Neoptera</taxon>
        <taxon>Endopterygota</taxon>
        <taxon>Lepidoptera</taxon>
        <taxon>Glossata</taxon>
        <taxon>Ditrysia</taxon>
        <taxon>Papilionoidea</taxon>
        <taxon>Nymphalidae</taxon>
        <taxon>Heliconiinae</taxon>
        <taxon>Argynnini</taxon>
        <taxon>Brenthis</taxon>
    </lineage>
</organism>
<dbReference type="OrthoDB" id="823504at2759"/>
<gene>
    <name evidence="10" type="ORF">BINO364_LOCUS5958</name>
</gene>
<evidence type="ECO:0000313" key="10">
    <source>
        <dbReference type="EMBL" id="CAH0719647.1"/>
    </source>
</evidence>
<dbReference type="EMBL" id="OV170234">
    <property type="protein sequence ID" value="CAH0719647.1"/>
    <property type="molecule type" value="Genomic_DNA"/>
</dbReference>
<dbReference type="Proteomes" id="UP000838878">
    <property type="component" value="Chromosome 14"/>
</dbReference>
<feature type="compositionally biased region" description="Polar residues" evidence="9">
    <location>
        <begin position="1139"/>
        <end position="1151"/>
    </location>
</feature>
<evidence type="ECO:0000256" key="7">
    <source>
        <dbReference type="ARBA" id="ARBA00023004"/>
    </source>
</evidence>
<dbReference type="GO" id="GO:0046872">
    <property type="term" value="F:metal ion binding"/>
    <property type="evidence" value="ECO:0007669"/>
    <property type="project" value="UniProtKB-KW"/>
</dbReference>
<dbReference type="CDD" id="cd09823">
    <property type="entry name" value="peroxinectin_like"/>
    <property type="match status" value="1"/>
</dbReference>
<evidence type="ECO:0000256" key="5">
    <source>
        <dbReference type="ARBA" id="ARBA00022729"/>
    </source>
</evidence>
<feature type="region of interest" description="Disordered" evidence="9">
    <location>
        <begin position="1094"/>
        <end position="1125"/>
    </location>
</feature>
<dbReference type="GO" id="GO:0022412">
    <property type="term" value="P:cellular process involved in reproduction in multicellular organism"/>
    <property type="evidence" value="ECO:0007669"/>
    <property type="project" value="UniProtKB-ARBA"/>
</dbReference>
<dbReference type="GO" id="GO:0005576">
    <property type="term" value="C:extracellular region"/>
    <property type="evidence" value="ECO:0007669"/>
    <property type="project" value="UniProtKB-SubCell"/>
</dbReference>
<feature type="compositionally biased region" description="Basic and acidic residues" evidence="9">
    <location>
        <begin position="1094"/>
        <end position="1121"/>
    </location>
</feature>
<feature type="region of interest" description="Disordered" evidence="9">
    <location>
        <begin position="1137"/>
        <end position="1161"/>
    </location>
</feature>
<evidence type="ECO:0000256" key="4">
    <source>
        <dbReference type="ARBA" id="ARBA00022617"/>
    </source>
</evidence>
<dbReference type="PROSITE" id="PS50292">
    <property type="entry name" value="PEROXIDASE_3"/>
    <property type="match status" value="1"/>
</dbReference>
<feature type="compositionally biased region" description="Low complexity" evidence="9">
    <location>
        <begin position="790"/>
        <end position="801"/>
    </location>
</feature>
<dbReference type="InterPro" id="IPR010255">
    <property type="entry name" value="Haem_peroxidase_sf"/>
</dbReference>
<proteinExistence type="predicted"/>
<dbReference type="Pfam" id="PF03098">
    <property type="entry name" value="An_peroxidase"/>
    <property type="match status" value="1"/>
</dbReference>
<keyword evidence="3" id="KW-0575">Peroxidase</keyword>
<evidence type="ECO:0000256" key="3">
    <source>
        <dbReference type="ARBA" id="ARBA00022559"/>
    </source>
</evidence>
<dbReference type="PRINTS" id="PR00457">
    <property type="entry name" value="ANPEROXIDASE"/>
</dbReference>
<accession>A0A8J9UGI7</accession>
<dbReference type="PANTHER" id="PTHR11475">
    <property type="entry name" value="OXIDASE/PEROXIDASE"/>
    <property type="match status" value="1"/>
</dbReference>
<dbReference type="GO" id="GO:0006979">
    <property type="term" value="P:response to oxidative stress"/>
    <property type="evidence" value="ECO:0007669"/>
    <property type="project" value="InterPro"/>
</dbReference>
<name>A0A8J9UGI7_9NEOP</name>
<dbReference type="FunFam" id="1.10.640.10:FF:000003">
    <property type="entry name" value="chorion peroxidase"/>
    <property type="match status" value="1"/>
</dbReference>
<feature type="compositionally biased region" description="Basic and acidic residues" evidence="9">
    <location>
        <begin position="929"/>
        <end position="942"/>
    </location>
</feature>
<dbReference type="Gene3D" id="1.10.640.10">
    <property type="entry name" value="Haem peroxidase domain superfamily, animal type"/>
    <property type="match status" value="1"/>
</dbReference>
<feature type="region of interest" description="Disordered" evidence="9">
    <location>
        <begin position="734"/>
        <end position="802"/>
    </location>
</feature>